<dbReference type="InterPro" id="IPR006689">
    <property type="entry name" value="Small_GTPase_ARF/SAR"/>
</dbReference>
<evidence type="ECO:0000313" key="5">
    <source>
        <dbReference type="EMBL" id="KAK7025044.1"/>
    </source>
</evidence>
<dbReference type="SUPFAM" id="SSF52540">
    <property type="entry name" value="P-loop containing nucleoside triphosphate hydrolases"/>
    <property type="match status" value="1"/>
</dbReference>
<dbReference type="Proteomes" id="UP001362999">
    <property type="component" value="Unassembled WGS sequence"/>
</dbReference>
<feature type="binding site" evidence="4">
    <location>
        <position position="57"/>
    </location>
    <ligand>
        <name>Mg(2+)</name>
        <dbReference type="ChEBI" id="CHEBI:18420"/>
    </ligand>
</feature>
<dbReference type="Gene3D" id="3.40.50.300">
    <property type="entry name" value="P-loop containing nucleotide triphosphate hydrolases"/>
    <property type="match status" value="1"/>
</dbReference>
<dbReference type="AlphaFoldDB" id="A0AAW0BFE7"/>
<evidence type="ECO:0000256" key="2">
    <source>
        <dbReference type="ARBA" id="ARBA00023134"/>
    </source>
</evidence>
<feature type="binding site" evidence="3">
    <location>
        <begin position="28"/>
        <end position="35"/>
    </location>
    <ligand>
        <name>GTP</name>
        <dbReference type="ChEBI" id="CHEBI:37565"/>
    </ligand>
</feature>
<sequence>MGSVISTAKGAASALLGSPKNFTLMMVGLDDAGKTSLLSRLKRREPKGTALPPTIPTIGFNIESISYGQHTIEIWDSGGSESIRPCARCYYWHAQAFAFVVDAAAPARFAEAKDDLERVWLGTENEFPFLVIANKMDLAGAVDLCVIEEALGIQRLARSGRAIALKVQIIYHGGSKPFSSNELQGVSALNGHGFDEVLEWLVQNLSYSVIARLSQGG</sequence>
<dbReference type="EMBL" id="JAWWNJ010000034">
    <property type="protein sequence ID" value="KAK7025044.1"/>
    <property type="molecule type" value="Genomic_DNA"/>
</dbReference>
<keyword evidence="2 3" id="KW-0342">GTP-binding</keyword>
<feature type="binding site" evidence="3">
    <location>
        <position position="79"/>
    </location>
    <ligand>
        <name>GTP</name>
        <dbReference type="ChEBI" id="CHEBI:37565"/>
    </ligand>
</feature>
<dbReference type="GO" id="GO:0046872">
    <property type="term" value="F:metal ion binding"/>
    <property type="evidence" value="ECO:0007669"/>
    <property type="project" value="UniProtKB-KW"/>
</dbReference>
<comment type="caution">
    <text evidence="5">The sequence shown here is derived from an EMBL/GenBank/DDBJ whole genome shotgun (WGS) entry which is preliminary data.</text>
</comment>
<keyword evidence="4" id="KW-0479">Metal-binding</keyword>
<dbReference type="PANTHER" id="PTHR11711">
    <property type="entry name" value="ADP RIBOSYLATION FACTOR-RELATED"/>
    <property type="match status" value="1"/>
</dbReference>
<dbReference type="InterPro" id="IPR024156">
    <property type="entry name" value="Small_GTPase_ARF"/>
</dbReference>
<dbReference type="Pfam" id="PF00025">
    <property type="entry name" value="Arf"/>
    <property type="match status" value="1"/>
</dbReference>
<evidence type="ECO:0000256" key="4">
    <source>
        <dbReference type="PIRSR" id="PIRSR606689-2"/>
    </source>
</evidence>
<evidence type="ECO:0000256" key="3">
    <source>
        <dbReference type="PIRSR" id="PIRSR606689-1"/>
    </source>
</evidence>
<proteinExistence type="predicted"/>
<dbReference type="InterPro" id="IPR005225">
    <property type="entry name" value="Small_GTP-bd"/>
</dbReference>
<feature type="binding site" evidence="4">
    <location>
        <position position="35"/>
    </location>
    <ligand>
        <name>Mg(2+)</name>
        <dbReference type="ChEBI" id="CHEBI:18420"/>
    </ligand>
</feature>
<dbReference type="InterPro" id="IPR027417">
    <property type="entry name" value="P-loop_NTPase"/>
</dbReference>
<evidence type="ECO:0000256" key="1">
    <source>
        <dbReference type="ARBA" id="ARBA00022741"/>
    </source>
</evidence>
<feature type="binding site" evidence="3">
    <location>
        <begin position="134"/>
        <end position="137"/>
    </location>
    <ligand>
        <name>GTP</name>
        <dbReference type="ChEBI" id="CHEBI:37565"/>
    </ligand>
</feature>
<dbReference type="SMART" id="SM00177">
    <property type="entry name" value="ARF"/>
    <property type="match status" value="1"/>
</dbReference>
<keyword evidence="4" id="KW-0460">Magnesium</keyword>
<dbReference type="PROSITE" id="PS51417">
    <property type="entry name" value="ARF"/>
    <property type="match status" value="1"/>
</dbReference>
<organism evidence="5 6">
    <name type="scientific">Favolaschia claudopus</name>
    <dbReference type="NCBI Taxonomy" id="2862362"/>
    <lineage>
        <taxon>Eukaryota</taxon>
        <taxon>Fungi</taxon>
        <taxon>Dikarya</taxon>
        <taxon>Basidiomycota</taxon>
        <taxon>Agaricomycotina</taxon>
        <taxon>Agaricomycetes</taxon>
        <taxon>Agaricomycetidae</taxon>
        <taxon>Agaricales</taxon>
        <taxon>Marasmiineae</taxon>
        <taxon>Mycenaceae</taxon>
        <taxon>Favolaschia</taxon>
    </lineage>
</organism>
<dbReference type="PRINTS" id="PR00449">
    <property type="entry name" value="RASTRNSFRMNG"/>
</dbReference>
<dbReference type="GO" id="GO:0003924">
    <property type="term" value="F:GTPase activity"/>
    <property type="evidence" value="ECO:0007669"/>
    <property type="project" value="InterPro"/>
</dbReference>
<dbReference type="NCBIfam" id="TIGR00231">
    <property type="entry name" value="small_GTP"/>
    <property type="match status" value="1"/>
</dbReference>
<evidence type="ECO:0000313" key="6">
    <source>
        <dbReference type="Proteomes" id="UP001362999"/>
    </source>
</evidence>
<accession>A0AAW0BFE7</accession>
<name>A0AAW0BFE7_9AGAR</name>
<reference evidence="5 6" key="1">
    <citation type="journal article" date="2024" name="J Genomics">
        <title>Draft genome sequencing and assembly of Favolaschia claudopus CIRM-BRFM 2984 isolated from oak limbs.</title>
        <authorList>
            <person name="Navarro D."/>
            <person name="Drula E."/>
            <person name="Chaduli D."/>
            <person name="Cazenave R."/>
            <person name="Ahrendt S."/>
            <person name="Wang J."/>
            <person name="Lipzen A."/>
            <person name="Daum C."/>
            <person name="Barry K."/>
            <person name="Grigoriev I.V."/>
            <person name="Favel A."/>
            <person name="Rosso M.N."/>
            <person name="Martin F."/>
        </authorList>
    </citation>
    <scope>NUCLEOTIDE SEQUENCE [LARGE SCALE GENOMIC DNA]</scope>
    <source>
        <strain evidence="5 6">CIRM-BRFM 2984</strain>
    </source>
</reference>
<dbReference type="SMART" id="SM00178">
    <property type="entry name" value="SAR"/>
    <property type="match status" value="1"/>
</dbReference>
<protein>
    <submittedName>
        <fullName evidence="5">ADP-ribosylation factor family-domain-containing protein</fullName>
    </submittedName>
</protein>
<dbReference type="GO" id="GO:0005525">
    <property type="term" value="F:GTP binding"/>
    <property type="evidence" value="ECO:0007669"/>
    <property type="project" value="UniProtKB-KW"/>
</dbReference>
<keyword evidence="1 3" id="KW-0547">Nucleotide-binding</keyword>
<keyword evidence="6" id="KW-1185">Reference proteome</keyword>
<dbReference type="SMART" id="SM00175">
    <property type="entry name" value="RAB"/>
    <property type="match status" value="1"/>
</dbReference>
<gene>
    <name evidence="5" type="ORF">R3P38DRAFT_1059297</name>
</gene>